<sequence length="318" mass="35346">MKLLYISVHEVLAFDEVRIFESLGYEVHISNTGGRPIPGLSLRSSVGRPMGFNEETFKQYDVVVITHALNAVLRIFPWARPGQKIIYRSIGQSSEAMERFIGSHRSQLTIARYSLFERFIPGFVGSDAEIRFAKRRSEFDAWQGGSGKIITFSSNARKRGPAVRADFLEEATSGLPWVLYGIGNDDHPNSGGVLSDDDQHRALRTADAYLAAHTTPASYTLGIIEAMMTGVPIVAMNVDAISEEAHSWARSVYEVPHIIEHEKSGFLASTASEARTYLMRLISDRELAKNIGDAGRARAIELFDESVIAEQWRNLLAN</sequence>
<comment type="caution">
    <text evidence="1">The sequence shown here is derived from an EMBL/GenBank/DDBJ whole genome shotgun (WGS) entry which is preliminary data.</text>
</comment>
<accession>A0ABQ4T6S0</accession>
<protein>
    <recommendedName>
        <fullName evidence="3">Glycosyltransferase</fullName>
    </recommendedName>
</protein>
<evidence type="ECO:0000313" key="2">
    <source>
        <dbReference type="Proteomes" id="UP001055156"/>
    </source>
</evidence>
<reference evidence="1" key="1">
    <citation type="journal article" date="2021" name="Front. Microbiol.">
        <title>Comprehensive Comparative Genomics and Phenotyping of Methylobacterium Species.</title>
        <authorList>
            <person name="Alessa O."/>
            <person name="Ogura Y."/>
            <person name="Fujitani Y."/>
            <person name="Takami H."/>
            <person name="Hayashi T."/>
            <person name="Sahin N."/>
            <person name="Tani A."/>
        </authorList>
    </citation>
    <scope>NUCLEOTIDE SEQUENCE</scope>
    <source>
        <strain evidence="1">NBRC 15689</strain>
    </source>
</reference>
<keyword evidence="2" id="KW-1185">Reference proteome</keyword>
<proteinExistence type="predicted"/>
<evidence type="ECO:0008006" key="3">
    <source>
        <dbReference type="Google" id="ProtNLM"/>
    </source>
</evidence>
<organism evidence="1 2">
    <name type="scientific">Methylobacterium organophilum</name>
    <dbReference type="NCBI Taxonomy" id="410"/>
    <lineage>
        <taxon>Bacteria</taxon>
        <taxon>Pseudomonadati</taxon>
        <taxon>Pseudomonadota</taxon>
        <taxon>Alphaproteobacteria</taxon>
        <taxon>Hyphomicrobiales</taxon>
        <taxon>Methylobacteriaceae</taxon>
        <taxon>Methylobacterium</taxon>
    </lineage>
</organism>
<dbReference type="Gene3D" id="3.40.50.2000">
    <property type="entry name" value="Glycogen Phosphorylase B"/>
    <property type="match status" value="1"/>
</dbReference>
<reference evidence="1" key="2">
    <citation type="submission" date="2021-08" db="EMBL/GenBank/DDBJ databases">
        <authorList>
            <person name="Tani A."/>
            <person name="Ola A."/>
            <person name="Ogura Y."/>
            <person name="Katsura K."/>
            <person name="Hayashi T."/>
        </authorList>
    </citation>
    <scope>NUCLEOTIDE SEQUENCE</scope>
    <source>
        <strain evidence="1">NBRC 15689</strain>
    </source>
</reference>
<dbReference type="EMBL" id="BPQV01000005">
    <property type="protein sequence ID" value="GJE27375.1"/>
    <property type="molecule type" value="Genomic_DNA"/>
</dbReference>
<dbReference type="PANTHER" id="PTHR12526">
    <property type="entry name" value="GLYCOSYLTRANSFERASE"/>
    <property type="match status" value="1"/>
</dbReference>
<dbReference type="Proteomes" id="UP001055156">
    <property type="component" value="Unassembled WGS sequence"/>
</dbReference>
<name>A0ABQ4T6S0_METOR</name>
<dbReference type="SUPFAM" id="SSF53756">
    <property type="entry name" value="UDP-Glycosyltransferase/glycogen phosphorylase"/>
    <property type="match status" value="1"/>
</dbReference>
<gene>
    <name evidence="1" type="ORF">LKMONMHP_2234</name>
</gene>
<evidence type="ECO:0000313" key="1">
    <source>
        <dbReference type="EMBL" id="GJE27375.1"/>
    </source>
</evidence>